<sequence length="80" mass="9414">MNRFELGKCIELSRFLLVYYHESLRLGGPEFNERNYGFTRLLSWWTVSLFVLKGGKVKYVRQSDLNRVALISVTITVNRN</sequence>
<gene>
    <name evidence="1" type="ORF">T03_384</name>
</gene>
<proteinExistence type="predicted"/>
<reference evidence="1 2" key="1">
    <citation type="submission" date="2015-01" db="EMBL/GenBank/DDBJ databases">
        <title>Evolution of Trichinella species and genotypes.</title>
        <authorList>
            <person name="Korhonen P.K."/>
            <person name="Edoardo P."/>
            <person name="Giuseppe L.R."/>
            <person name="Gasser R.B."/>
        </authorList>
    </citation>
    <scope>NUCLEOTIDE SEQUENCE [LARGE SCALE GENOMIC DNA]</scope>
    <source>
        <strain evidence="1">ISS120</strain>
    </source>
</reference>
<organism evidence="1 2">
    <name type="scientific">Trichinella britovi</name>
    <name type="common">Parasitic roundworm</name>
    <dbReference type="NCBI Taxonomy" id="45882"/>
    <lineage>
        <taxon>Eukaryota</taxon>
        <taxon>Metazoa</taxon>
        <taxon>Ecdysozoa</taxon>
        <taxon>Nematoda</taxon>
        <taxon>Enoplea</taxon>
        <taxon>Dorylaimia</taxon>
        <taxon>Trichinellida</taxon>
        <taxon>Trichinellidae</taxon>
        <taxon>Trichinella</taxon>
    </lineage>
</organism>
<comment type="caution">
    <text evidence="1">The sequence shown here is derived from an EMBL/GenBank/DDBJ whole genome shotgun (WGS) entry which is preliminary data.</text>
</comment>
<evidence type="ECO:0000313" key="2">
    <source>
        <dbReference type="Proteomes" id="UP000054653"/>
    </source>
</evidence>
<evidence type="ECO:0000313" key="1">
    <source>
        <dbReference type="EMBL" id="KRY45525.1"/>
    </source>
</evidence>
<accession>A0A0V1C8B8</accession>
<dbReference type="EMBL" id="JYDI01000351">
    <property type="protein sequence ID" value="KRY45525.1"/>
    <property type="molecule type" value="Genomic_DNA"/>
</dbReference>
<dbReference type="Proteomes" id="UP000054653">
    <property type="component" value="Unassembled WGS sequence"/>
</dbReference>
<name>A0A0V1C8B8_TRIBR</name>
<dbReference type="AlphaFoldDB" id="A0A0V1C8B8"/>
<keyword evidence="2" id="KW-1185">Reference proteome</keyword>
<protein>
    <submittedName>
        <fullName evidence="1">Uncharacterized protein</fullName>
    </submittedName>
</protein>